<dbReference type="Pfam" id="PF07707">
    <property type="entry name" value="BACK"/>
    <property type="match status" value="1"/>
</dbReference>
<feature type="domain" description="BTB" evidence="1">
    <location>
        <begin position="81"/>
        <end position="159"/>
    </location>
</feature>
<dbReference type="Pfam" id="PF07534">
    <property type="entry name" value="TLD"/>
    <property type="match status" value="1"/>
</dbReference>
<sequence>MSAPGRYSTQPPSRPWPVCATRHRAPSSCLLFTAYASLTPLLAFRMGTRVAGGLHFSDKSLVGVSRLLEDLQHLLEDKDSADIIFVIGREETHIAAHKLILKARCKSFVEASGGEVCVIPGSTVTPGSPHTTIRLPQYQPVIFRQVINYIYTGKVVMSDSGVFEVHGVAHDLGLEELCQHCEDHIATTMTPHNACTFLMAALKMEQRTGGSKGSRSFVDRCVAYIGENALECMQTSSFLNLSREALIRLISSDNLALEEEDVWRGVLNWAKYGAGVAQPTAHWTEEERLRVCQQLQGVINHVRLLLIDSQVFAEEVEPTGAVPMELSLERYRYAALPNKFKDNSTNEDKRLQPRVSLKLFAGSQILINEKMSLQRILNNWYGVNKQMWRLVYRASTHGYSADAFHRHCDGVAPTYTIVMGQHGEICGGFSDVPWGKTTMKGRYVASDKAFLFTLVNNQDIPPTKFPVIKKMFAICYHPDCGPIFGAGADLFIAGNCNQNLESYSNLPHSYDGENASCNTLMSDYNFTVLDYEVFSPYGK</sequence>
<evidence type="ECO:0008006" key="5">
    <source>
        <dbReference type="Google" id="ProtNLM"/>
    </source>
</evidence>
<dbReference type="Proteomes" id="UP001487740">
    <property type="component" value="Unassembled WGS sequence"/>
</dbReference>
<keyword evidence="4" id="KW-1185">Reference proteome</keyword>
<dbReference type="InterPro" id="IPR051481">
    <property type="entry name" value="BTB-POZ/Galectin-3-binding"/>
</dbReference>
<dbReference type="Gene3D" id="1.25.40.420">
    <property type="match status" value="1"/>
</dbReference>
<dbReference type="InterPro" id="IPR011333">
    <property type="entry name" value="SKP1/BTB/POZ_sf"/>
</dbReference>
<dbReference type="PROSITE" id="PS50097">
    <property type="entry name" value="BTB"/>
    <property type="match status" value="1"/>
</dbReference>
<accession>A0AAW0U0D0</accession>
<dbReference type="InterPro" id="IPR006571">
    <property type="entry name" value="TLDc_dom"/>
</dbReference>
<evidence type="ECO:0000259" key="2">
    <source>
        <dbReference type="PROSITE" id="PS51886"/>
    </source>
</evidence>
<dbReference type="SUPFAM" id="SSF54695">
    <property type="entry name" value="POZ domain"/>
    <property type="match status" value="1"/>
</dbReference>
<dbReference type="InterPro" id="IPR000210">
    <property type="entry name" value="BTB/POZ_dom"/>
</dbReference>
<gene>
    <name evidence="3" type="ORF">O3P69_017466</name>
</gene>
<dbReference type="Gene3D" id="3.30.710.10">
    <property type="entry name" value="Potassium Channel Kv1.1, Chain A"/>
    <property type="match status" value="1"/>
</dbReference>
<dbReference type="Pfam" id="PF00651">
    <property type="entry name" value="BTB"/>
    <property type="match status" value="1"/>
</dbReference>
<dbReference type="PROSITE" id="PS51886">
    <property type="entry name" value="TLDC"/>
    <property type="match status" value="1"/>
</dbReference>
<evidence type="ECO:0000313" key="4">
    <source>
        <dbReference type="Proteomes" id="UP001487740"/>
    </source>
</evidence>
<dbReference type="PANTHER" id="PTHR24410">
    <property type="entry name" value="HL07962P-RELATED"/>
    <property type="match status" value="1"/>
</dbReference>
<dbReference type="SMART" id="SM00225">
    <property type="entry name" value="BTB"/>
    <property type="match status" value="1"/>
</dbReference>
<protein>
    <recommendedName>
        <fullName evidence="5">BTB/POZ domain-containing protein 9</fullName>
    </recommendedName>
</protein>
<evidence type="ECO:0000259" key="1">
    <source>
        <dbReference type="PROSITE" id="PS50097"/>
    </source>
</evidence>
<proteinExistence type="predicted"/>
<feature type="domain" description="TLDc" evidence="2">
    <location>
        <begin position="364"/>
        <end position="537"/>
    </location>
</feature>
<dbReference type="SMART" id="SM00584">
    <property type="entry name" value="TLDc"/>
    <property type="match status" value="1"/>
</dbReference>
<name>A0AAW0U0D0_SCYPA</name>
<comment type="caution">
    <text evidence="3">The sequence shown here is derived from an EMBL/GenBank/DDBJ whole genome shotgun (WGS) entry which is preliminary data.</text>
</comment>
<evidence type="ECO:0000313" key="3">
    <source>
        <dbReference type="EMBL" id="KAK8391862.1"/>
    </source>
</evidence>
<organism evidence="3 4">
    <name type="scientific">Scylla paramamosain</name>
    <name type="common">Mud crab</name>
    <dbReference type="NCBI Taxonomy" id="85552"/>
    <lineage>
        <taxon>Eukaryota</taxon>
        <taxon>Metazoa</taxon>
        <taxon>Ecdysozoa</taxon>
        <taxon>Arthropoda</taxon>
        <taxon>Crustacea</taxon>
        <taxon>Multicrustacea</taxon>
        <taxon>Malacostraca</taxon>
        <taxon>Eumalacostraca</taxon>
        <taxon>Eucarida</taxon>
        <taxon>Decapoda</taxon>
        <taxon>Pleocyemata</taxon>
        <taxon>Brachyura</taxon>
        <taxon>Eubrachyura</taxon>
        <taxon>Portunoidea</taxon>
        <taxon>Portunidae</taxon>
        <taxon>Portuninae</taxon>
        <taxon>Scylla</taxon>
    </lineage>
</organism>
<dbReference type="AlphaFoldDB" id="A0AAW0U0D0"/>
<dbReference type="EMBL" id="JARAKH010000023">
    <property type="protein sequence ID" value="KAK8391862.1"/>
    <property type="molecule type" value="Genomic_DNA"/>
</dbReference>
<dbReference type="SMART" id="SM00875">
    <property type="entry name" value="BACK"/>
    <property type="match status" value="1"/>
</dbReference>
<dbReference type="PANTHER" id="PTHR24410:SF34">
    <property type="entry name" value="LD40565P"/>
    <property type="match status" value="1"/>
</dbReference>
<dbReference type="InterPro" id="IPR011705">
    <property type="entry name" value="BACK"/>
</dbReference>
<reference evidence="3 4" key="1">
    <citation type="submission" date="2023-03" db="EMBL/GenBank/DDBJ databases">
        <title>High-quality genome of Scylla paramamosain provides insights in environmental adaptation.</title>
        <authorList>
            <person name="Zhang L."/>
        </authorList>
    </citation>
    <scope>NUCLEOTIDE SEQUENCE [LARGE SCALE GENOMIC DNA]</scope>
    <source>
        <strain evidence="3">LZ_2023a</strain>
        <tissue evidence="3">Muscle</tissue>
    </source>
</reference>